<dbReference type="PANTHER" id="PTHR34387:SF1">
    <property type="entry name" value="PERIPLASMIC IMMUNOGENIC PROTEIN"/>
    <property type="match status" value="1"/>
</dbReference>
<dbReference type="InterPro" id="IPR052022">
    <property type="entry name" value="26kDa_periplasmic_antigen"/>
</dbReference>
<gene>
    <name evidence="2" type="ORF">SAMN05216198_2664</name>
</gene>
<dbReference type="RefSeq" id="WP_090274049.1">
    <property type="nucleotide sequence ID" value="NZ_LT629748.1"/>
</dbReference>
<name>A0A1H1UQF9_9GAMM</name>
<dbReference type="OrthoDB" id="7062395at2"/>
<evidence type="ECO:0000313" key="3">
    <source>
        <dbReference type="Proteomes" id="UP000243426"/>
    </source>
</evidence>
<dbReference type="EMBL" id="LT629748">
    <property type="protein sequence ID" value="SDS74436.1"/>
    <property type="molecule type" value="Genomic_DNA"/>
</dbReference>
<keyword evidence="1" id="KW-0732">Signal</keyword>
<dbReference type="Proteomes" id="UP000243426">
    <property type="component" value="Chromosome I"/>
</dbReference>
<dbReference type="AlphaFoldDB" id="A0A1H1UQF9"/>
<organism evidence="2 3">
    <name type="scientific">Halopseudomonas litoralis</name>
    <dbReference type="NCBI Taxonomy" id="797277"/>
    <lineage>
        <taxon>Bacteria</taxon>
        <taxon>Pseudomonadati</taxon>
        <taxon>Pseudomonadota</taxon>
        <taxon>Gammaproteobacteria</taxon>
        <taxon>Pseudomonadales</taxon>
        <taxon>Pseudomonadaceae</taxon>
        <taxon>Halopseudomonas</taxon>
    </lineage>
</organism>
<dbReference type="STRING" id="797277.SAMN05216198_2664"/>
<evidence type="ECO:0000313" key="2">
    <source>
        <dbReference type="EMBL" id="SDS74436.1"/>
    </source>
</evidence>
<dbReference type="Gene3D" id="3.30.110.170">
    <property type="entry name" value="Protein of unknown function (DUF541), domain 1"/>
    <property type="match status" value="1"/>
</dbReference>
<proteinExistence type="predicted"/>
<dbReference type="Pfam" id="PF04402">
    <property type="entry name" value="SIMPL"/>
    <property type="match status" value="1"/>
</dbReference>
<evidence type="ECO:0000256" key="1">
    <source>
        <dbReference type="SAM" id="SignalP"/>
    </source>
</evidence>
<accession>A0A1H1UQF9</accession>
<dbReference type="PANTHER" id="PTHR34387">
    <property type="entry name" value="SLR1258 PROTEIN"/>
    <property type="match status" value="1"/>
</dbReference>
<feature type="chain" id="PRO_5009262456" evidence="1">
    <location>
        <begin position="22"/>
        <end position="232"/>
    </location>
</feature>
<protein>
    <submittedName>
        <fullName evidence="2">Predicted secreted protein</fullName>
    </submittedName>
</protein>
<feature type="signal peptide" evidence="1">
    <location>
        <begin position="1"/>
        <end position="21"/>
    </location>
</feature>
<dbReference type="Gene3D" id="3.30.70.2970">
    <property type="entry name" value="Protein of unknown function (DUF541), domain 2"/>
    <property type="match status" value="1"/>
</dbReference>
<dbReference type="InterPro" id="IPR007497">
    <property type="entry name" value="SIMPL/DUF541"/>
</dbReference>
<reference evidence="3" key="1">
    <citation type="submission" date="2016-10" db="EMBL/GenBank/DDBJ databases">
        <authorList>
            <person name="Varghese N."/>
            <person name="Submissions S."/>
        </authorList>
    </citation>
    <scope>NUCLEOTIDE SEQUENCE [LARGE SCALE GENOMIC DNA]</scope>
    <source>
        <strain evidence="3">2SM5</strain>
    </source>
</reference>
<keyword evidence="3" id="KW-1185">Reference proteome</keyword>
<sequence length="232" mass="25474">MRSFLMLPLVMGLAFTGQSLAEPLNYNQVSLRAEVQQSVNNDTLTVVLFTEEQDTDPAKLANRITDTLNKGLETARQNQNIKVTSGNRVSQPVYDEKRENIVAWRERGEIRLEGTDFAQVSTVTGDLLDELRLDNMSFSLSPSSRATTEDSLIKEAIDAFKRRADIATQGLGGNGYKIVQLNLNTQFMSPRPYMRANSMAMAADAKMATPAVEGGEADVTVNADGVIEVQVP</sequence>
<dbReference type="GO" id="GO:0006974">
    <property type="term" value="P:DNA damage response"/>
    <property type="evidence" value="ECO:0007669"/>
    <property type="project" value="TreeGrafter"/>
</dbReference>